<evidence type="ECO:0000256" key="1">
    <source>
        <dbReference type="SAM" id="Phobius"/>
    </source>
</evidence>
<feature type="transmembrane region" description="Helical" evidence="1">
    <location>
        <begin position="26"/>
        <end position="46"/>
    </location>
</feature>
<comment type="caution">
    <text evidence="3">The sequence shown here is derived from an EMBL/GenBank/DDBJ whole genome shotgun (WGS) entry which is preliminary data.</text>
</comment>
<dbReference type="InterPro" id="IPR009936">
    <property type="entry name" value="DUF1468"/>
</dbReference>
<keyword evidence="1" id="KW-0472">Membrane</keyword>
<feature type="transmembrane region" description="Helical" evidence="1">
    <location>
        <begin position="175"/>
        <end position="197"/>
    </location>
</feature>
<protein>
    <submittedName>
        <fullName evidence="3">Tripartite tricarboxylate transporter TctB family protein</fullName>
    </submittedName>
</protein>
<dbReference type="Pfam" id="PF07331">
    <property type="entry name" value="TctB"/>
    <property type="match status" value="1"/>
</dbReference>
<organism evidence="3 4">
    <name type="scientific">Corynebacterium nasicanis</name>
    <dbReference type="NCBI Taxonomy" id="1448267"/>
    <lineage>
        <taxon>Bacteria</taxon>
        <taxon>Bacillati</taxon>
        <taxon>Actinomycetota</taxon>
        <taxon>Actinomycetes</taxon>
        <taxon>Mycobacteriales</taxon>
        <taxon>Corynebacteriaceae</taxon>
        <taxon>Corynebacterium</taxon>
    </lineage>
</organism>
<dbReference type="EMBL" id="JBHSQE010000003">
    <property type="protein sequence ID" value="MFC6146229.1"/>
    <property type="molecule type" value="Genomic_DNA"/>
</dbReference>
<dbReference type="Proteomes" id="UP001596244">
    <property type="component" value="Unassembled WGS sequence"/>
</dbReference>
<evidence type="ECO:0000313" key="3">
    <source>
        <dbReference type="EMBL" id="MFC6146229.1"/>
    </source>
</evidence>
<feature type="domain" description="DUF1468" evidence="2">
    <location>
        <begin position="30"/>
        <end position="198"/>
    </location>
</feature>
<accession>A0ABW1QC51</accession>
<proteinExistence type="predicted"/>
<feature type="transmembrane region" description="Helical" evidence="1">
    <location>
        <begin position="58"/>
        <end position="79"/>
    </location>
</feature>
<evidence type="ECO:0000313" key="4">
    <source>
        <dbReference type="Proteomes" id="UP001596244"/>
    </source>
</evidence>
<sequence>MPDLNDEHPELGRAHRWGWFSGRSELGFVALILVVATWLLTGSFSMDVLGQSRPGPQFFPIVVAGILYVAAIAITISVISRPTLPDGEPHPGRGNFSPELLMDISDSDGERTRRRYSKYTDEFATYSDWVTVGKVVGGVVLFILLLHPLGWILSATILFWIVAWALGSTRPLIDIGVALLFASVIQLAFNAGLGLPLPAGFLEGLL</sequence>
<keyword evidence="4" id="KW-1185">Reference proteome</keyword>
<reference evidence="4" key="1">
    <citation type="journal article" date="2019" name="Int. J. Syst. Evol. Microbiol.">
        <title>The Global Catalogue of Microorganisms (GCM) 10K type strain sequencing project: providing services to taxonomists for standard genome sequencing and annotation.</title>
        <authorList>
            <consortium name="The Broad Institute Genomics Platform"/>
            <consortium name="The Broad Institute Genome Sequencing Center for Infectious Disease"/>
            <person name="Wu L."/>
            <person name="Ma J."/>
        </authorList>
    </citation>
    <scope>NUCLEOTIDE SEQUENCE [LARGE SCALE GENOMIC DNA]</scope>
    <source>
        <strain evidence="4">CCUG 51943</strain>
    </source>
</reference>
<dbReference type="RefSeq" id="WP_377000615.1">
    <property type="nucleotide sequence ID" value="NZ_JBHSQE010000003.1"/>
</dbReference>
<gene>
    <name evidence="3" type="ORF">ACFPUZ_05345</name>
</gene>
<keyword evidence="1" id="KW-1133">Transmembrane helix</keyword>
<keyword evidence="1" id="KW-0812">Transmembrane</keyword>
<feature type="transmembrane region" description="Helical" evidence="1">
    <location>
        <begin position="135"/>
        <end position="163"/>
    </location>
</feature>
<name>A0ABW1QC51_9CORY</name>
<evidence type="ECO:0000259" key="2">
    <source>
        <dbReference type="Pfam" id="PF07331"/>
    </source>
</evidence>